<keyword evidence="1" id="KW-0808">Transferase</keyword>
<dbReference type="InterPro" id="IPR002213">
    <property type="entry name" value="UDP_glucos_trans"/>
</dbReference>
<protein>
    <submittedName>
        <fullName evidence="7">Uncharacterized protein</fullName>
    </submittedName>
</protein>
<evidence type="ECO:0000256" key="3">
    <source>
        <dbReference type="SAM" id="Phobius"/>
    </source>
</evidence>
<feature type="compositionally biased region" description="Basic and acidic residues" evidence="2">
    <location>
        <begin position="772"/>
        <end position="789"/>
    </location>
</feature>
<keyword evidence="3" id="KW-0812">Transmembrane</keyword>
<feature type="domain" description="Erythromycin biosynthesis protein CIII-like C-terminal" evidence="5">
    <location>
        <begin position="358"/>
        <end position="456"/>
    </location>
</feature>
<feature type="region of interest" description="Disordered" evidence="2">
    <location>
        <begin position="769"/>
        <end position="789"/>
    </location>
</feature>
<evidence type="ECO:0000259" key="4">
    <source>
        <dbReference type="Pfam" id="PF03033"/>
    </source>
</evidence>
<dbReference type="SUPFAM" id="SSF53756">
    <property type="entry name" value="UDP-Glycosyltransferase/glycogen phosphorylase"/>
    <property type="match status" value="1"/>
</dbReference>
<dbReference type="CDD" id="cd03784">
    <property type="entry name" value="GT1_Gtf-like"/>
    <property type="match status" value="1"/>
</dbReference>
<dbReference type="Pfam" id="PF03033">
    <property type="entry name" value="Glyco_transf_28"/>
    <property type="match status" value="1"/>
</dbReference>
<name>A0A6S8J3L1_9STRA</name>
<evidence type="ECO:0000256" key="2">
    <source>
        <dbReference type="SAM" id="MobiDB-lite"/>
    </source>
</evidence>
<dbReference type="AlphaFoldDB" id="A0A6S8J3L1"/>
<proteinExistence type="predicted"/>
<dbReference type="InterPro" id="IPR010610">
    <property type="entry name" value="EryCIII-like_C"/>
</dbReference>
<dbReference type="GO" id="GO:0005975">
    <property type="term" value="P:carbohydrate metabolic process"/>
    <property type="evidence" value="ECO:0007669"/>
    <property type="project" value="InterPro"/>
</dbReference>
<accession>A0A6S8J3L1</accession>
<dbReference type="EMBL" id="HBIM01005917">
    <property type="protein sequence ID" value="CAE0407208.1"/>
    <property type="molecule type" value="Transcribed_RNA"/>
</dbReference>
<keyword evidence="3" id="KW-0472">Membrane</keyword>
<dbReference type="Pfam" id="PF06722">
    <property type="entry name" value="EryCIII-like_C"/>
    <property type="match status" value="1"/>
</dbReference>
<sequence length="874" mass="96875">MTSTFRDSRRSICRSSLAHMAETTDEENLGTTTTTLELPLPAMNVCIMVVGTHGDVAPFCGLAKALQASGHRVRIATHETHRKLVTSRGIEYYPMAGDPKTLSGWMVETGGSIWGEARRPDLIPEKNKMVLDMMRSSWPAATEADPEDPEAQPFLADAIISNPPVIGHIHVAEALGVPCHIMFPQPWYYGTKDFPHPMAGLEYVEGRKMNMQSYAAFEALFFTNFSRQINRWRHRTLKLPTIYAGAGSTNQVAAAKIPFSAMWSPAFVPKPKDWPKQCAVVGTFVNKAGAQNFDTTPFKDLEAWIDEGPPPIFLGFGSMVIPKTDNLVAMIRKAAHATNLRMVVQSSWSKLEVEDGSDLLRNVGPCPHDWLLPKCCAVIHHGGAGTTAAGLRFGKPTFICPFFADQFMWGFFVERAGVGPKAVPVTKLDANILAEKLRALASPKTQEAAMKLAAAMELEDGIQGGLEHWEEHLLRENMMCDVSQMLGEHVLARYEMETAPLFHPCYGLKVSPEVVALVRLKSTGVQLRRVFPTRNPERTSYWYTTKFRRHAVATHDVAGHINSVPHGCFAGLLGLITGALDAPAQFFYQPDEYARSHGAFGCLFGLVYAAFAAVFYLFSAVLVLFDRTLTGIANGIFGKDVDYVIDPRSRAEVYKHSIVESETQALINQGIPKARRDELSKALNVVINARIVFERAKPHFQEHRHFPVVKLSELKRVLGSPPASGKLGITALDITEVCQILDDIARIPPLGVRRAKLFAIRMAKAIPEGNEEESHHTEVKEDAEEGGHEHENSFHNLIHKIMPGWEANHEEAVVSFSCFILALRSVCAAHCMAESRRMSSMHSIVIGSDRELTRGRFDTTDSAEVYHDVSEYLQ</sequence>
<evidence type="ECO:0000313" key="7">
    <source>
        <dbReference type="EMBL" id="CAE0407208.1"/>
    </source>
</evidence>
<gene>
    <name evidence="6" type="ORF">ACOF00016_LOCUS5034</name>
    <name evidence="7" type="ORF">ACOF00016_LOCUS5035</name>
</gene>
<dbReference type="FunFam" id="3.40.50.2000:FF:000009">
    <property type="entry name" value="Sterol 3-beta-glucosyltransferase UGT80A2"/>
    <property type="match status" value="1"/>
</dbReference>
<dbReference type="GO" id="GO:0016906">
    <property type="term" value="F:sterol 3-beta-glucosyltransferase activity"/>
    <property type="evidence" value="ECO:0007669"/>
    <property type="project" value="UniProtKB-ARBA"/>
</dbReference>
<dbReference type="EMBL" id="HBIM01005916">
    <property type="protein sequence ID" value="CAE0407207.1"/>
    <property type="molecule type" value="Transcribed_RNA"/>
</dbReference>
<keyword evidence="3" id="KW-1133">Transmembrane helix</keyword>
<evidence type="ECO:0000259" key="5">
    <source>
        <dbReference type="Pfam" id="PF06722"/>
    </source>
</evidence>
<evidence type="ECO:0000313" key="6">
    <source>
        <dbReference type="EMBL" id="CAE0407207.1"/>
    </source>
</evidence>
<dbReference type="PANTHER" id="PTHR48050:SF13">
    <property type="entry name" value="STEROL 3-BETA-GLUCOSYLTRANSFERASE UGT80A2"/>
    <property type="match status" value="1"/>
</dbReference>
<feature type="domain" description="Glycosyltransferase family 28 N-terminal" evidence="4">
    <location>
        <begin position="46"/>
        <end position="188"/>
    </location>
</feature>
<evidence type="ECO:0000256" key="1">
    <source>
        <dbReference type="ARBA" id="ARBA00022679"/>
    </source>
</evidence>
<dbReference type="Gene3D" id="3.40.50.2000">
    <property type="entry name" value="Glycogen Phosphorylase B"/>
    <property type="match status" value="2"/>
</dbReference>
<dbReference type="PANTHER" id="PTHR48050">
    <property type="entry name" value="STEROL 3-BETA-GLUCOSYLTRANSFERASE"/>
    <property type="match status" value="1"/>
</dbReference>
<reference evidence="7" key="1">
    <citation type="submission" date="2021-01" db="EMBL/GenBank/DDBJ databases">
        <authorList>
            <person name="Corre E."/>
            <person name="Pelletier E."/>
            <person name="Niang G."/>
            <person name="Scheremetjew M."/>
            <person name="Finn R."/>
            <person name="Kale V."/>
            <person name="Holt S."/>
            <person name="Cochrane G."/>
            <person name="Meng A."/>
            <person name="Brown T."/>
            <person name="Cohen L."/>
        </authorList>
    </citation>
    <scope>NUCLEOTIDE SEQUENCE</scope>
    <source>
        <strain evidence="7">CCMP127</strain>
    </source>
</reference>
<dbReference type="InterPro" id="IPR050426">
    <property type="entry name" value="Glycosyltransferase_28"/>
</dbReference>
<organism evidence="7">
    <name type="scientific">Amphora coffeiformis</name>
    <dbReference type="NCBI Taxonomy" id="265554"/>
    <lineage>
        <taxon>Eukaryota</taxon>
        <taxon>Sar</taxon>
        <taxon>Stramenopiles</taxon>
        <taxon>Ochrophyta</taxon>
        <taxon>Bacillariophyta</taxon>
        <taxon>Bacillariophyceae</taxon>
        <taxon>Bacillariophycidae</taxon>
        <taxon>Thalassiophysales</taxon>
        <taxon>Catenulaceae</taxon>
        <taxon>Amphora</taxon>
    </lineage>
</organism>
<feature type="transmembrane region" description="Helical" evidence="3">
    <location>
        <begin position="600"/>
        <end position="625"/>
    </location>
</feature>
<dbReference type="InterPro" id="IPR004276">
    <property type="entry name" value="GlycoTrans_28_N"/>
</dbReference>